<evidence type="ECO:0000256" key="1">
    <source>
        <dbReference type="ARBA" id="ARBA00022603"/>
    </source>
</evidence>
<dbReference type="GO" id="GO:0032259">
    <property type="term" value="P:methylation"/>
    <property type="evidence" value="ECO:0007669"/>
    <property type="project" value="UniProtKB-KW"/>
</dbReference>
<dbReference type="InterPro" id="IPR018117">
    <property type="entry name" value="C5_DNA_meth_AS"/>
</dbReference>
<dbReference type="InterPro" id="IPR001525">
    <property type="entry name" value="C5_MeTfrase"/>
</dbReference>
<evidence type="ECO:0000256" key="6">
    <source>
        <dbReference type="RuleBase" id="RU000416"/>
    </source>
</evidence>
<evidence type="ECO:0000256" key="3">
    <source>
        <dbReference type="ARBA" id="ARBA00022691"/>
    </source>
</evidence>
<dbReference type="PANTHER" id="PTHR46098">
    <property type="entry name" value="TRNA (CYTOSINE(38)-C(5))-METHYLTRANSFERASE"/>
    <property type="match status" value="1"/>
</dbReference>
<dbReference type="Gene3D" id="3.40.50.150">
    <property type="entry name" value="Vaccinia Virus protein VP39"/>
    <property type="match status" value="1"/>
</dbReference>
<dbReference type="RefSeq" id="WP_186852327.1">
    <property type="nucleotide sequence ID" value="NZ_JACOPO010000002.1"/>
</dbReference>
<dbReference type="PROSITE" id="PS00095">
    <property type="entry name" value="C5_MTASE_2"/>
    <property type="match status" value="1"/>
</dbReference>
<dbReference type="NCBIfam" id="TIGR00675">
    <property type="entry name" value="dcm"/>
    <property type="match status" value="1"/>
</dbReference>
<dbReference type="PROSITE" id="PS51679">
    <property type="entry name" value="SAM_MT_C5"/>
    <property type="match status" value="1"/>
</dbReference>
<evidence type="ECO:0000256" key="2">
    <source>
        <dbReference type="ARBA" id="ARBA00022679"/>
    </source>
</evidence>
<dbReference type="Proteomes" id="UP000628736">
    <property type="component" value="Unassembled WGS sequence"/>
</dbReference>
<dbReference type="GO" id="GO:0003886">
    <property type="term" value="F:DNA (cytosine-5-)-methyltransferase activity"/>
    <property type="evidence" value="ECO:0007669"/>
    <property type="project" value="UniProtKB-EC"/>
</dbReference>
<evidence type="ECO:0000313" key="9">
    <source>
        <dbReference type="Proteomes" id="UP000628736"/>
    </source>
</evidence>
<evidence type="ECO:0000256" key="7">
    <source>
        <dbReference type="RuleBase" id="RU000417"/>
    </source>
</evidence>
<dbReference type="PANTHER" id="PTHR46098:SF1">
    <property type="entry name" value="TRNA (CYTOSINE(38)-C(5))-METHYLTRANSFERASE"/>
    <property type="match status" value="1"/>
</dbReference>
<evidence type="ECO:0000313" key="8">
    <source>
        <dbReference type="EMBL" id="MBC5722065.1"/>
    </source>
</evidence>
<dbReference type="InterPro" id="IPR031303">
    <property type="entry name" value="C5_meth_CS"/>
</dbReference>
<gene>
    <name evidence="8" type="primary">dcm</name>
    <name evidence="8" type="ORF">H8S11_04455</name>
</gene>
<keyword evidence="3 5" id="KW-0949">S-adenosyl-L-methionine</keyword>
<dbReference type="EMBL" id="JACOPO010000002">
    <property type="protein sequence ID" value="MBC5722065.1"/>
    <property type="molecule type" value="Genomic_DNA"/>
</dbReference>
<sequence>MANNKKNVRVVELFAGVGGFRVGLERCAKDVFRTVWANQWEPGQKGQWAYKCYSERFGADAHCVNKDISTVIEQVPEHDLLVGGFPCQDYSVASTGAKGIEGKKGVLWWSINDIVRKRHPQFILLENVDRLLKSPTKQRGRDFGIILKCLYDEGYAVEWRVINAAEYGNIQRRRRTFIFAFKDTTKQFARIKKHMETEGEFEWLVRDGFFAESFPVKQEHHDKKKPTELDLDEYEDLVTVSDMFHATFYNSGVMYAGKIYSEELSPDYNGPQKLLGDIVLEEPVDDKYFISQDQIEKWEYMKGSKKIERTSKEGFTYQFSEGAIAFPDPLDRPARTMLTSEGTANRSSHVITDKLTGKYRRLTPEECERINGFDTGWTDTGTPERQRYFIMGNALVVPLIEKMGGKLLEIM</sequence>
<dbReference type="Gene3D" id="3.90.120.10">
    <property type="entry name" value="DNA Methylase, subunit A, domain 2"/>
    <property type="match status" value="1"/>
</dbReference>
<feature type="active site" evidence="5">
    <location>
        <position position="87"/>
    </location>
</feature>
<keyword evidence="2 5" id="KW-0808">Transferase</keyword>
<proteinExistence type="inferred from homology"/>
<keyword evidence="9" id="KW-1185">Reference proteome</keyword>
<evidence type="ECO:0000256" key="5">
    <source>
        <dbReference type="PROSITE-ProRule" id="PRU01016"/>
    </source>
</evidence>
<comment type="catalytic activity">
    <reaction evidence="7">
        <text>a 2'-deoxycytidine in DNA + S-adenosyl-L-methionine = a 5-methyl-2'-deoxycytidine in DNA + S-adenosyl-L-homocysteine + H(+)</text>
        <dbReference type="Rhea" id="RHEA:13681"/>
        <dbReference type="Rhea" id="RHEA-COMP:11369"/>
        <dbReference type="Rhea" id="RHEA-COMP:11370"/>
        <dbReference type="ChEBI" id="CHEBI:15378"/>
        <dbReference type="ChEBI" id="CHEBI:57856"/>
        <dbReference type="ChEBI" id="CHEBI:59789"/>
        <dbReference type="ChEBI" id="CHEBI:85452"/>
        <dbReference type="ChEBI" id="CHEBI:85454"/>
        <dbReference type="EC" id="2.1.1.37"/>
    </reaction>
</comment>
<comment type="similarity">
    <text evidence="5 6">Belongs to the class I-like SAM-binding methyltransferase superfamily. C5-methyltransferase family.</text>
</comment>
<keyword evidence="4" id="KW-0680">Restriction system</keyword>
<accession>A0A8J6IXG9</accession>
<dbReference type="AlphaFoldDB" id="A0A8J6IXG9"/>
<organism evidence="8 9">
    <name type="scientific">Flintibacter hominis</name>
    <dbReference type="NCBI Taxonomy" id="2763048"/>
    <lineage>
        <taxon>Bacteria</taxon>
        <taxon>Bacillati</taxon>
        <taxon>Bacillota</taxon>
        <taxon>Clostridia</taxon>
        <taxon>Eubacteriales</taxon>
        <taxon>Flintibacter</taxon>
    </lineage>
</organism>
<dbReference type="SUPFAM" id="SSF53335">
    <property type="entry name" value="S-adenosyl-L-methionine-dependent methyltransferases"/>
    <property type="match status" value="1"/>
</dbReference>
<keyword evidence="1 5" id="KW-0489">Methyltransferase</keyword>
<dbReference type="GO" id="GO:0009307">
    <property type="term" value="P:DNA restriction-modification system"/>
    <property type="evidence" value="ECO:0007669"/>
    <property type="project" value="UniProtKB-KW"/>
</dbReference>
<protein>
    <recommendedName>
        <fullName evidence="7">Cytosine-specific methyltransferase</fullName>
        <ecNumber evidence="7">2.1.1.37</ecNumber>
    </recommendedName>
</protein>
<dbReference type="Pfam" id="PF00145">
    <property type="entry name" value="DNA_methylase"/>
    <property type="match status" value="1"/>
</dbReference>
<dbReference type="PROSITE" id="PS00094">
    <property type="entry name" value="C5_MTASE_1"/>
    <property type="match status" value="1"/>
</dbReference>
<evidence type="ECO:0000256" key="4">
    <source>
        <dbReference type="ARBA" id="ARBA00022747"/>
    </source>
</evidence>
<dbReference type="InterPro" id="IPR050750">
    <property type="entry name" value="C5-MTase"/>
</dbReference>
<dbReference type="PRINTS" id="PR00105">
    <property type="entry name" value="C5METTRFRASE"/>
</dbReference>
<reference evidence="8" key="1">
    <citation type="submission" date="2020-08" db="EMBL/GenBank/DDBJ databases">
        <title>Genome public.</title>
        <authorList>
            <person name="Liu C."/>
            <person name="Sun Q."/>
        </authorList>
    </citation>
    <scope>NUCLEOTIDE SEQUENCE</scope>
    <source>
        <strain evidence="8">NSJ-23</strain>
    </source>
</reference>
<name>A0A8J6IXG9_9FIRM</name>
<dbReference type="EC" id="2.1.1.37" evidence="7"/>
<comment type="caution">
    <text evidence="8">The sequence shown here is derived from an EMBL/GenBank/DDBJ whole genome shotgun (WGS) entry which is preliminary data.</text>
</comment>
<dbReference type="InterPro" id="IPR029063">
    <property type="entry name" value="SAM-dependent_MTases_sf"/>
</dbReference>